<comment type="caution">
    <text evidence="1">The sequence shown here is derived from an EMBL/GenBank/DDBJ whole genome shotgun (WGS) entry which is preliminary data.</text>
</comment>
<dbReference type="Proteomes" id="UP000712600">
    <property type="component" value="Unassembled WGS sequence"/>
</dbReference>
<sequence length="114" mass="12749">MGELPAGFLDELPAGFSIDRIFRCLFQPVAKLTSVDRIFRCLFQPVAKDKETFVLAAHCMEIVGHMDVYASGALYGDCGVQRRLYCGVQGWNLVLAAHRVIYLYPYKENAGCVI</sequence>
<proteinExistence type="predicted"/>
<protein>
    <submittedName>
        <fullName evidence="1">Uncharacterized protein</fullName>
    </submittedName>
</protein>
<accession>A0A8S9NL93</accession>
<reference evidence="1" key="1">
    <citation type="submission" date="2019-12" db="EMBL/GenBank/DDBJ databases">
        <title>Genome sequencing and annotation of Brassica cretica.</title>
        <authorList>
            <person name="Studholme D.J."/>
            <person name="Sarris P."/>
        </authorList>
    </citation>
    <scope>NUCLEOTIDE SEQUENCE</scope>
    <source>
        <strain evidence="1">PFS-109/04</strain>
        <tissue evidence="1">Leaf</tissue>
    </source>
</reference>
<organism evidence="1 2">
    <name type="scientific">Brassica cretica</name>
    <name type="common">Mustard</name>
    <dbReference type="NCBI Taxonomy" id="69181"/>
    <lineage>
        <taxon>Eukaryota</taxon>
        <taxon>Viridiplantae</taxon>
        <taxon>Streptophyta</taxon>
        <taxon>Embryophyta</taxon>
        <taxon>Tracheophyta</taxon>
        <taxon>Spermatophyta</taxon>
        <taxon>Magnoliopsida</taxon>
        <taxon>eudicotyledons</taxon>
        <taxon>Gunneridae</taxon>
        <taxon>Pentapetalae</taxon>
        <taxon>rosids</taxon>
        <taxon>malvids</taxon>
        <taxon>Brassicales</taxon>
        <taxon>Brassicaceae</taxon>
        <taxon>Brassiceae</taxon>
        <taxon>Brassica</taxon>
    </lineage>
</organism>
<dbReference type="EMBL" id="QGKX02001621">
    <property type="protein sequence ID" value="KAF3502871.1"/>
    <property type="molecule type" value="Genomic_DNA"/>
</dbReference>
<evidence type="ECO:0000313" key="1">
    <source>
        <dbReference type="EMBL" id="KAF3502871.1"/>
    </source>
</evidence>
<name>A0A8S9NL93_BRACR</name>
<dbReference type="AlphaFoldDB" id="A0A8S9NL93"/>
<gene>
    <name evidence="1" type="ORF">F2Q69_00044156</name>
</gene>
<evidence type="ECO:0000313" key="2">
    <source>
        <dbReference type="Proteomes" id="UP000712600"/>
    </source>
</evidence>